<proteinExistence type="inferred from homology"/>
<comment type="caution">
    <text evidence="2">The sequence shown here is derived from an EMBL/GenBank/DDBJ whole genome shotgun (WGS) entry which is preliminary data.</text>
</comment>
<dbReference type="Proteomes" id="UP001321481">
    <property type="component" value="Unassembled WGS sequence"/>
</dbReference>
<sequence>MVRIGIDIGGTKTVGVLLAPDGSALHSVRRPTGHGNADVTSTVEAVLAELSEKSGVHRRAYSSLGIGVPGVVDAVSGEVTHAVNLGITRLSFARELAPSLDPGVVVAVENDVNAAAVGIWRHLDDPMQPSMAYLNLGTGVAAGIVLDGRLWRGRGGTAGEVGHIAVDPTGPLCACGQRGCLELSASGSAIARAWPAGGSKPLSHLLAAADGGDVDAQRIFRSFVESIAAAVRILVLTLDVDVVVIGGGLIAKRSRLIDGVRRVLAEGAEQSPFLASLDLPRRVAHAPDMGTIAAVGAALIAEPAAAAVDPSATAVVARL</sequence>
<name>A0ABT6ZDC7_9MICO</name>
<dbReference type="EMBL" id="JASJND010000004">
    <property type="protein sequence ID" value="MDJ1114154.1"/>
    <property type="molecule type" value="Genomic_DNA"/>
</dbReference>
<gene>
    <name evidence="2" type="ORF">QNI14_06790</name>
</gene>
<organism evidence="2 3">
    <name type="scientific">Microbacterium dauci</name>
    <dbReference type="NCBI Taxonomy" id="3048008"/>
    <lineage>
        <taxon>Bacteria</taxon>
        <taxon>Bacillati</taxon>
        <taxon>Actinomycetota</taxon>
        <taxon>Actinomycetes</taxon>
        <taxon>Micrococcales</taxon>
        <taxon>Microbacteriaceae</taxon>
        <taxon>Microbacterium</taxon>
    </lineage>
</organism>
<dbReference type="InterPro" id="IPR043129">
    <property type="entry name" value="ATPase_NBD"/>
</dbReference>
<evidence type="ECO:0000256" key="1">
    <source>
        <dbReference type="ARBA" id="ARBA00006479"/>
    </source>
</evidence>
<dbReference type="Gene3D" id="3.30.420.40">
    <property type="match status" value="2"/>
</dbReference>
<dbReference type="RefSeq" id="WP_283715733.1">
    <property type="nucleotide sequence ID" value="NZ_JASJND010000004.1"/>
</dbReference>
<comment type="similarity">
    <text evidence="1">Belongs to the ROK (NagC/XylR) family.</text>
</comment>
<accession>A0ABT6ZDC7</accession>
<dbReference type="SUPFAM" id="SSF53067">
    <property type="entry name" value="Actin-like ATPase domain"/>
    <property type="match status" value="1"/>
</dbReference>
<dbReference type="PANTHER" id="PTHR18964">
    <property type="entry name" value="ROK (REPRESSOR, ORF, KINASE) FAMILY"/>
    <property type="match status" value="1"/>
</dbReference>
<dbReference type="InterPro" id="IPR000600">
    <property type="entry name" value="ROK"/>
</dbReference>
<keyword evidence="3" id="KW-1185">Reference proteome</keyword>
<protein>
    <submittedName>
        <fullName evidence="2">ROK family protein</fullName>
    </submittedName>
</protein>
<reference evidence="2 3" key="1">
    <citation type="submission" date="2023-05" db="EMBL/GenBank/DDBJ databases">
        <title>Microbacterium dauci sp.nov., Isolated from Carrot Rhizosphere Soil.</title>
        <authorList>
            <person name="Xiao Z."/>
            <person name="Zheng J."/>
        </authorList>
    </citation>
    <scope>NUCLEOTIDE SEQUENCE [LARGE SCALE GENOMIC DNA]</scope>
    <source>
        <strain evidence="2 3">LX3-4</strain>
    </source>
</reference>
<evidence type="ECO:0000313" key="2">
    <source>
        <dbReference type="EMBL" id="MDJ1114154.1"/>
    </source>
</evidence>
<evidence type="ECO:0000313" key="3">
    <source>
        <dbReference type="Proteomes" id="UP001321481"/>
    </source>
</evidence>
<dbReference type="PANTHER" id="PTHR18964:SF149">
    <property type="entry name" value="BIFUNCTIONAL UDP-N-ACETYLGLUCOSAMINE 2-EPIMERASE_N-ACETYLMANNOSAMINE KINASE"/>
    <property type="match status" value="1"/>
</dbReference>
<dbReference type="Pfam" id="PF00480">
    <property type="entry name" value="ROK"/>
    <property type="match status" value="1"/>
</dbReference>